<evidence type="ECO:0000313" key="3">
    <source>
        <dbReference type="Proteomes" id="UP000030745"/>
    </source>
</evidence>
<dbReference type="RefSeq" id="XP_012197701.1">
    <property type="nucleotide sequence ID" value="XM_012342311.1"/>
</dbReference>
<dbReference type="Proteomes" id="UP000030745">
    <property type="component" value="Unassembled WGS sequence"/>
</dbReference>
<organism evidence="2 3">
    <name type="scientific">Saprolegnia parasitica (strain CBS 223.65)</name>
    <dbReference type="NCBI Taxonomy" id="695850"/>
    <lineage>
        <taxon>Eukaryota</taxon>
        <taxon>Sar</taxon>
        <taxon>Stramenopiles</taxon>
        <taxon>Oomycota</taxon>
        <taxon>Saprolegniomycetes</taxon>
        <taxon>Saprolegniales</taxon>
        <taxon>Saprolegniaceae</taxon>
        <taxon>Saprolegnia</taxon>
    </lineage>
</organism>
<dbReference type="VEuPathDB" id="FungiDB:SPRG_03741"/>
<dbReference type="EMBL" id="KK583197">
    <property type="protein sequence ID" value="KDO31821.1"/>
    <property type="molecule type" value="Genomic_DNA"/>
</dbReference>
<accession>A0A067CZ82</accession>
<protein>
    <submittedName>
        <fullName evidence="2">Uncharacterized protein</fullName>
    </submittedName>
</protein>
<evidence type="ECO:0000313" key="2">
    <source>
        <dbReference type="EMBL" id="KDO31821.1"/>
    </source>
</evidence>
<dbReference type="OrthoDB" id="73015at2759"/>
<feature type="transmembrane region" description="Helical" evidence="1">
    <location>
        <begin position="629"/>
        <end position="649"/>
    </location>
</feature>
<keyword evidence="3" id="KW-1185">Reference proteome</keyword>
<keyword evidence="1" id="KW-0472">Membrane</keyword>
<keyword evidence="1" id="KW-0812">Transmembrane</keyword>
<dbReference type="GeneID" id="24126225"/>
<dbReference type="OMA" id="PRRIMYE"/>
<reference evidence="2 3" key="1">
    <citation type="journal article" date="2013" name="PLoS Genet.">
        <title>Distinctive expansion of potential virulence genes in the genome of the oomycete fish pathogen Saprolegnia parasitica.</title>
        <authorList>
            <person name="Jiang R.H."/>
            <person name="de Bruijn I."/>
            <person name="Haas B.J."/>
            <person name="Belmonte R."/>
            <person name="Lobach L."/>
            <person name="Christie J."/>
            <person name="van den Ackerveken G."/>
            <person name="Bottin A."/>
            <person name="Bulone V."/>
            <person name="Diaz-Moreno S.M."/>
            <person name="Dumas B."/>
            <person name="Fan L."/>
            <person name="Gaulin E."/>
            <person name="Govers F."/>
            <person name="Grenville-Briggs L.J."/>
            <person name="Horner N.R."/>
            <person name="Levin J.Z."/>
            <person name="Mammella M."/>
            <person name="Meijer H.J."/>
            <person name="Morris P."/>
            <person name="Nusbaum C."/>
            <person name="Oome S."/>
            <person name="Phillips A.J."/>
            <person name="van Rooyen D."/>
            <person name="Rzeszutek E."/>
            <person name="Saraiva M."/>
            <person name="Secombes C.J."/>
            <person name="Seidl M.F."/>
            <person name="Snel B."/>
            <person name="Stassen J.H."/>
            <person name="Sykes S."/>
            <person name="Tripathy S."/>
            <person name="van den Berg H."/>
            <person name="Vega-Arreguin J.C."/>
            <person name="Wawra S."/>
            <person name="Young S.K."/>
            <person name="Zeng Q."/>
            <person name="Dieguez-Uribeondo J."/>
            <person name="Russ C."/>
            <person name="Tyler B.M."/>
            <person name="van West P."/>
        </authorList>
    </citation>
    <scope>NUCLEOTIDE SEQUENCE [LARGE SCALE GENOMIC DNA]</scope>
    <source>
        <strain evidence="2 3">CBS 223.65</strain>
    </source>
</reference>
<sequence>MHQLVAIAPHDAARTEAGAPHEARWYDAVGLFYVGCSVALSFASVLLAEPYLQSDSFWPEFEPKNVSTVLAAVYNLQLTLTNASSSIELTDAALALSPLDLLGINPAYPRRIMYEELTDISDAIVGLRRLSAANVAYLSTQYCWADVDRRWEMAHTVRRQERCAAVSTTNGAVHLETVLRNIDMRAWLALASTSFELYIANGIAALPGGADWVDAVRSHVLTSIPDEVTFWHAHNLSHFTLQWSNRNQIGIQETLSIGRSVFGSVSTLAIKSMPASVRNALVTSNYMNMALQYDFNALESTNLSLVRGAPAFFGTNNVSLIEAFAVGLPLSRLYDVVHRSIGSLGTIDLHWVPAPAALRHSIQRFRAHVLKSVQADAALATIFTSIDTTVLHPTPPRWADPDLVFYGGNPMCGYGSGEPYPQESWGFNDACASQSRFSTTLTSFSGLFAFLMLGGSVHQPCALVRDVVRCERTLDAIAASYARLPATNDTFVPLGATDELSRVHFLQHVATKNASTTVSLAPQALLADGAWAFFGWAALYDWAMTSRSVMRFEGDVDRFDLMSFYYPPVQSQRGASLFVSWAQYLRVCMLVSSGLLGAVALLVAILHVVSGRPAGSHWFVFNRIASAVWLNRGLLLLRSFVALLCLSTAPIVPTTTSDHWVQFTTARRSVVASCLLAGETTWLTYVLHELLHPVTGDLTPYYAPPSSALAFVLIAGLDVFGSIPTDASIHRSCYSVEMDYMIYCSSGHASIRSVAWSAAIVSINVVSVGACLLLARAYKKPGPLLAVTPNLLLPPAAVAFHRYPRSATTGLWLNDVTLALCGILHISRPKLLFDTKLWLPLRAADVRRHVGGVYLPHCIALSTMAAASPRRGTITWTRHVHRTLHKVTLLGGLSYLLGSLYSNYFYLGVAQEYLANDYGWTGYNATGARLALDAPENGDWHQAYNTSETSVVWPDAMARRQLYQPHPHLNEIISGLRAMHPCVLPWMFTQYCWLDWNPHDSNGARYLESALRNILDWDAWDRCWGESFEIGIARDVASTVHGQMWLNATMQAHTLSIPDETRFWHSHGLTTFVLQWQNYKSVGLLDSIQIRTALGLSYPVRLSASAGFMHLSQETSRKMYWAFASDLWAVTCNTSRIVGQSLLASSPRFAYRNVSSERLLLSNGSFIASPVSAGLASLRAAVGPFNAVDMTFVPLPSALLSVYTGLANALSTLLRQNASAQADFFELRVAASMGALPSAYANRWTIGSNLLCGNDVPPNAVAFGWNTYFGMASMCHSYYNEYIFPTRLQLLLAVLTSRRTHYSAVCTLDIYASSTCAADYSAYATFATTYNVSIDASSLAAARAATTAPSLVLYLLNNASAAELTAIPLLHATDNEWSFFGWCYLYEWIVGLRDVVAFEGDHGVVTAISSRSHPLVFVPDEAEIPHSLSYLFQCVVQYITTVLLCVAVCVALGTLAQRGHVEGLNLFELNRIVGHVWIGRLFLIVRAITAMWLLNTSTLQLTRIGHGTWFSVPSLPWYKRVVASAESTWLVYVLNDLWSCVTGPYTSYYAMKSSFLAWGSVAAWTAASPQAYVAVLDRHCDFVDMDTALRCESGYVEIGNASRVGLTALICVLSVVGCYMAERWYRPGLVDLAIPTQLLNAQSFYMLDMTDWVFHGEFFLDKTSAFMAGVVAIEWRQRLHVLDIKSWRSFSIDGVELDRRLTSNGSHERLSWAIPLSRI</sequence>
<feature type="transmembrane region" description="Helical" evidence="1">
    <location>
        <begin position="708"/>
        <end position="729"/>
    </location>
</feature>
<feature type="transmembrane region" description="Helical" evidence="1">
    <location>
        <begin position="587"/>
        <end position="609"/>
    </location>
</feature>
<name>A0A067CZ82_SAPPC</name>
<evidence type="ECO:0000256" key="1">
    <source>
        <dbReference type="SAM" id="Phobius"/>
    </source>
</evidence>
<feature type="transmembrane region" description="Helical" evidence="1">
    <location>
        <begin position="750"/>
        <end position="775"/>
    </location>
</feature>
<keyword evidence="1" id="KW-1133">Transmembrane helix</keyword>
<proteinExistence type="predicted"/>
<gene>
    <name evidence="2" type="ORF">SPRG_03741</name>
</gene>
<dbReference type="KEGG" id="spar:SPRG_03741"/>